<dbReference type="EMBL" id="FXTP01000017">
    <property type="protein sequence ID" value="SMO94040.1"/>
    <property type="molecule type" value="Genomic_DNA"/>
</dbReference>
<keyword evidence="3" id="KW-1185">Reference proteome</keyword>
<proteinExistence type="predicted"/>
<protein>
    <submittedName>
        <fullName evidence="2">Predicted lactoylglutathione lyase</fullName>
    </submittedName>
</protein>
<name>A0A521FES1_9BACT</name>
<evidence type="ECO:0000313" key="2">
    <source>
        <dbReference type="EMBL" id="SMO94040.1"/>
    </source>
</evidence>
<dbReference type="AlphaFoldDB" id="A0A521FES1"/>
<dbReference type="InterPro" id="IPR037523">
    <property type="entry name" value="VOC_core"/>
</dbReference>
<dbReference type="GO" id="GO:0016829">
    <property type="term" value="F:lyase activity"/>
    <property type="evidence" value="ECO:0007669"/>
    <property type="project" value="UniProtKB-KW"/>
</dbReference>
<dbReference type="OrthoDB" id="9795618at2"/>
<dbReference type="Gene3D" id="3.10.180.10">
    <property type="entry name" value="2,3-Dihydroxybiphenyl 1,2-Dioxygenase, domain 1"/>
    <property type="match status" value="1"/>
</dbReference>
<keyword evidence="2" id="KW-0456">Lyase</keyword>
<dbReference type="RefSeq" id="WP_142455876.1">
    <property type="nucleotide sequence ID" value="NZ_FXTP01000017.1"/>
</dbReference>
<evidence type="ECO:0000259" key="1">
    <source>
        <dbReference type="PROSITE" id="PS51819"/>
    </source>
</evidence>
<dbReference type="InterPro" id="IPR004360">
    <property type="entry name" value="Glyas_Fos-R_dOase_dom"/>
</dbReference>
<organism evidence="2 3">
    <name type="scientific">Gracilimonas mengyeensis</name>
    <dbReference type="NCBI Taxonomy" id="1302730"/>
    <lineage>
        <taxon>Bacteria</taxon>
        <taxon>Pseudomonadati</taxon>
        <taxon>Balneolota</taxon>
        <taxon>Balneolia</taxon>
        <taxon>Balneolales</taxon>
        <taxon>Balneolaceae</taxon>
        <taxon>Gracilimonas</taxon>
    </lineage>
</organism>
<reference evidence="2 3" key="1">
    <citation type="submission" date="2017-05" db="EMBL/GenBank/DDBJ databases">
        <authorList>
            <person name="Varghese N."/>
            <person name="Submissions S."/>
        </authorList>
    </citation>
    <scope>NUCLEOTIDE SEQUENCE [LARGE SCALE GENOMIC DNA]</scope>
    <source>
        <strain evidence="2 3">DSM 21985</strain>
    </source>
</reference>
<dbReference type="Pfam" id="PF00903">
    <property type="entry name" value="Glyoxalase"/>
    <property type="match status" value="1"/>
</dbReference>
<evidence type="ECO:0000313" key="3">
    <source>
        <dbReference type="Proteomes" id="UP000317557"/>
    </source>
</evidence>
<dbReference type="Proteomes" id="UP000317557">
    <property type="component" value="Unassembled WGS sequence"/>
</dbReference>
<dbReference type="InterPro" id="IPR029068">
    <property type="entry name" value="Glyas_Bleomycin-R_OHBP_Dase"/>
</dbReference>
<dbReference type="PROSITE" id="PS51819">
    <property type="entry name" value="VOC"/>
    <property type="match status" value="1"/>
</dbReference>
<feature type="domain" description="VOC" evidence="1">
    <location>
        <begin position="4"/>
        <end position="120"/>
    </location>
</feature>
<gene>
    <name evidence="2" type="ORF">SAMN06265219_11733</name>
</gene>
<dbReference type="SUPFAM" id="SSF54593">
    <property type="entry name" value="Glyoxalase/Bleomycin resistance protein/Dihydroxybiphenyl dioxygenase"/>
    <property type="match status" value="1"/>
</dbReference>
<sequence>MKIKFNDFAVVLYVKDINRTEQFYKNIIGIDVQRQPSDHEGEWLLAVLENGVQLIFFEGEEQIGRSPVVVFGLEEGYIDDVVDGLSKEGVNIVTPVTEAPGGWTADFQDPDGHPLSLYQEEALPRRKL</sequence>
<accession>A0A521FES1</accession>